<dbReference type="Pfam" id="PF07963">
    <property type="entry name" value="N_methyl"/>
    <property type="match status" value="1"/>
</dbReference>
<sequence>MQTERGFTLIEAVIGMVVLAISLTLLSTLLYPLAERSADAFIRAQNAQVGKAVLAELNGRHFDRTTPAGGGTVTSITCCGDDGNLCPGADSDPREWQLLDNFHNYQGNAEELLGGDHYDRFEVGISVNCQRSAGWQGDAKSITVTVTSPSGEAMKFSQMRGNF</sequence>
<dbReference type="EMBL" id="CP051180">
    <property type="protein sequence ID" value="QIZ77915.1"/>
    <property type="molecule type" value="Genomic_DNA"/>
</dbReference>
<protein>
    <submittedName>
        <fullName evidence="2">Prepilin-type N-terminal cleavage/methylation domain-containing protein</fullName>
    </submittedName>
</protein>
<organism evidence="2 3">
    <name type="scientific">Ferrimonas lipolytica</name>
    <dbReference type="NCBI Taxonomy" id="2724191"/>
    <lineage>
        <taxon>Bacteria</taxon>
        <taxon>Pseudomonadati</taxon>
        <taxon>Pseudomonadota</taxon>
        <taxon>Gammaproteobacteria</taxon>
        <taxon>Alteromonadales</taxon>
        <taxon>Ferrimonadaceae</taxon>
        <taxon>Ferrimonas</taxon>
    </lineage>
</organism>
<dbReference type="InterPro" id="IPR012902">
    <property type="entry name" value="N_methyl_site"/>
</dbReference>
<keyword evidence="1" id="KW-0472">Membrane</keyword>
<dbReference type="Proteomes" id="UP000501602">
    <property type="component" value="Chromosome"/>
</dbReference>
<evidence type="ECO:0000256" key="1">
    <source>
        <dbReference type="SAM" id="Phobius"/>
    </source>
</evidence>
<gene>
    <name evidence="2" type="ORF">HER31_14035</name>
</gene>
<dbReference type="PROSITE" id="PS00409">
    <property type="entry name" value="PROKAR_NTER_METHYL"/>
    <property type="match status" value="1"/>
</dbReference>
<proteinExistence type="predicted"/>
<reference evidence="2 3" key="1">
    <citation type="submission" date="2020-04" db="EMBL/GenBank/DDBJ databases">
        <title>Ferrimonas sp. S7 isolated from sea water.</title>
        <authorList>
            <person name="Bae S.S."/>
            <person name="Baek K."/>
        </authorList>
    </citation>
    <scope>NUCLEOTIDE SEQUENCE [LARGE SCALE GENOMIC DNA]</scope>
    <source>
        <strain evidence="2 3">S7</strain>
    </source>
</reference>
<keyword evidence="3" id="KW-1185">Reference proteome</keyword>
<dbReference type="AlphaFoldDB" id="A0A6H1UFN3"/>
<feature type="transmembrane region" description="Helical" evidence="1">
    <location>
        <begin position="12"/>
        <end position="33"/>
    </location>
</feature>
<dbReference type="KEGG" id="fes:HER31_14035"/>
<evidence type="ECO:0000313" key="2">
    <source>
        <dbReference type="EMBL" id="QIZ77915.1"/>
    </source>
</evidence>
<dbReference type="NCBIfam" id="TIGR02532">
    <property type="entry name" value="IV_pilin_GFxxxE"/>
    <property type="match status" value="1"/>
</dbReference>
<keyword evidence="1" id="KW-0812">Transmembrane</keyword>
<keyword evidence="1" id="KW-1133">Transmembrane helix</keyword>
<evidence type="ECO:0000313" key="3">
    <source>
        <dbReference type="Proteomes" id="UP000501602"/>
    </source>
</evidence>
<dbReference type="RefSeq" id="WP_168661366.1">
    <property type="nucleotide sequence ID" value="NZ_CP051180.1"/>
</dbReference>
<accession>A0A6H1UFN3</accession>
<name>A0A6H1UFN3_9GAMM</name>